<dbReference type="eggNOG" id="ENOG502T4F0">
    <property type="taxonomic scope" value="Eukaryota"/>
</dbReference>
<dbReference type="Proteomes" id="UP000001070">
    <property type="component" value="Unassembled WGS sequence"/>
</dbReference>
<proteinExistence type="predicted"/>
<protein>
    <submittedName>
        <fullName evidence="5">GH21942</fullName>
    </submittedName>
</protein>
<dbReference type="AlphaFoldDB" id="B4J8I4"/>
<dbReference type="InterPro" id="IPR031311">
    <property type="entry name" value="CHIT_BIND_RR_consensus"/>
</dbReference>
<feature type="compositionally biased region" description="Polar residues" evidence="3">
    <location>
        <begin position="45"/>
        <end position="63"/>
    </location>
</feature>
<accession>B4J8I4</accession>
<dbReference type="InterPro" id="IPR000618">
    <property type="entry name" value="Insect_cuticle"/>
</dbReference>
<dbReference type="OMA" id="VNGFVPY"/>
<dbReference type="Pfam" id="PF00379">
    <property type="entry name" value="Chitin_bind_4"/>
    <property type="match status" value="1"/>
</dbReference>
<reference evidence="5 6" key="1">
    <citation type="journal article" date="2007" name="Nature">
        <title>Evolution of genes and genomes on the Drosophila phylogeny.</title>
        <authorList>
            <consortium name="Drosophila 12 Genomes Consortium"/>
            <person name="Clark A.G."/>
            <person name="Eisen M.B."/>
            <person name="Smith D.R."/>
            <person name="Bergman C.M."/>
            <person name="Oliver B."/>
            <person name="Markow T.A."/>
            <person name="Kaufman T.C."/>
            <person name="Kellis M."/>
            <person name="Gelbart W."/>
            <person name="Iyer V.N."/>
            <person name="Pollard D.A."/>
            <person name="Sackton T.B."/>
            <person name="Larracuente A.M."/>
            <person name="Singh N.D."/>
            <person name="Abad J.P."/>
            <person name="Abt D.N."/>
            <person name="Adryan B."/>
            <person name="Aguade M."/>
            <person name="Akashi H."/>
            <person name="Anderson W.W."/>
            <person name="Aquadro C.F."/>
            <person name="Ardell D.H."/>
            <person name="Arguello R."/>
            <person name="Artieri C.G."/>
            <person name="Barbash D.A."/>
            <person name="Barker D."/>
            <person name="Barsanti P."/>
            <person name="Batterham P."/>
            <person name="Batzoglou S."/>
            <person name="Begun D."/>
            <person name="Bhutkar A."/>
            <person name="Blanco E."/>
            <person name="Bosak S.A."/>
            <person name="Bradley R.K."/>
            <person name="Brand A.D."/>
            <person name="Brent M.R."/>
            <person name="Brooks A.N."/>
            <person name="Brown R.H."/>
            <person name="Butlin R.K."/>
            <person name="Caggese C."/>
            <person name="Calvi B.R."/>
            <person name="Bernardo de Carvalho A."/>
            <person name="Caspi A."/>
            <person name="Castrezana S."/>
            <person name="Celniker S.E."/>
            <person name="Chang J.L."/>
            <person name="Chapple C."/>
            <person name="Chatterji S."/>
            <person name="Chinwalla A."/>
            <person name="Civetta A."/>
            <person name="Clifton S.W."/>
            <person name="Comeron J.M."/>
            <person name="Costello J.C."/>
            <person name="Coyne J.A."/>
            <person name="Daub J."/>
            <person name="David R.G."/>
            <person name="Delcher A.L."/>
            <person name="Delehaunty K."/>
            <person name="Do C.B."/>
            <person name="Ebling H."/>
            <person name="Edwards K."/>
            <person name="Eickbush T."/>
            <person name="Evans J.D."/>
            <person name="Filipski A."/>
            <person name="Findeiss S."/>
            <person name="Freyhult E."/>
            <person name="Fulton L."/>
            <person name="Fulton R."/>
            <person name="Garcia A.C."/>
            <person name="Gardiner A."/>
            <person name="Garfield D.A."/>
            <person name="Garvin B.E."/>
            <person name="Gibson G."/>
            <person name="Gilbert D."/>
            <person name="Gnerre S."/>
            <person name="Godfrey J."/>
            <person name="Good R."/>
            <person name="Gotea V."/>
            <person name="Gravely B."/>
            <person name="Greenberg A.J."/>
            <person name="Griffiths-Jones S."/>
            <person name="Gross S."/>
            <person name="Guigo R."/>
            <person name="Gustafson E.A."/>
            <person name="Haerty W."/>
            <person name="Hahn M.W."/>
            <person name="Halligan D.L."/>
            <person name="Halpern A.L."/>
            <person name="Halter G.M."/>
            <person name="Han M.V."/>
            <person name="Heger A."/>
            <person name="Hillier L."/>
            <person name="Hinrichs A.S."/>
            <person name="Holmes I."/>
            <person name="Hoskins R.A."/>
            <person name="Hubisz M.J."/>
            <person name="Hultmark D."/>
            <person name="Huntley M.A."/>
            <person name="Jaffe D.B."/>
            <person name="Jagadeeshan S."/>
            <person name="Jeck W.R."/>
            <person name="Johnson J."/>
            <person name="Jones C.D."/>
            <person name="Jordan W.C."/>
            <person name="Karpen G.H."/>
            <person name="Kataoka E."/>
            <person name="Keightley P.D."/>
            <person name="Kheradpour P."/>
            <person name="Kirkness E.F."/>
            <person name="Koerich L.B."/>
            <person name="Kristiansen K."/>
            <person name="Kudrna D."/>
            <person name="Kulathinal R.J."/>
            <person name="Kumar S."/>
            <person name="Kwok R."/>
            <person name="Lander E."/>
            <person name="Langley C.H."/>
            <person name="Lapoint R."/>
            <person name="Lazzaro B.P."/>
            <person name="Lee S.J."/>
            <person name="Levesque L."/>
            <person name="Li R."/>
            <person name="Lin C.F."/>
            <person name="Lin M.F."/>
            <person name="Lindblad-Toh K."/>
            <person name="Llopart A."/>
            <person name="Long M."/>
            <person name="Low L."/>
            <person name="Lozovsky E."/>
            <person name="Lu J."/>
            <person name="Luo M."/>
            <person name="Machado C.A."/>
            <person name="Makalowski W."/>
            <person name="Marzo M."/>
            <person name="Matsuda M."/>
            <person name="Matzkin L."/>
            <person name="McAllister B."/>
            <person name="McBride C.S."/>
            <person name="McKernan B."/>
            <person name="McKernan K."/>
            <person name="Mendez-Lago M."/>
            <person name="Minx P."/>
            <person name="Mollenhauer M.U."/>
            <person name="Montooth K."/>
            <person name="Mount S.M."/>
            <person name="Mu X."/>
            <person name="Myers E."/>
            <person name="Negre B."/>
            <person name="Newfeld S."/>
            <person name="Nielsen R."/>
            <person name="Noor M.A."/>
            <person name="O'Grady P."/>
            <person name="Pachter L."/>
            <person name="Papaceit M."/>
            <person name="Parisi M.J."/>
            <person name="Parisi M."/>
            <person name="Parts L."/>
            <person name="Pedersen J.S."/>
            <person name="Pesole G."/>
            <person name="Phillippy A.M."/>
            <person name="Ponting C.P."/>
            <person name="Pop M."/>
            <person name="Porcelli D."/>
            <person name="Powell J.R."/>
            <person name="Prohaska S."/>
            <person name="Pruitt K."/>
            <person name="Puig M."/>
            <person name="Quesneville H."/>
            <person name="Ram K.R."/>
            <person name="Rand D."/>
            <person name="Rasmussen M.D."/>
            <person name="Reed L.K."/>
            <person name="Reenan R."/>
            <person name="Reily A."/>
            <person name="Remington K.A."/>
            <person name="Rieger T.T."/>
            <person name="Ritchie M.G."/>
            <person name="Robin C."/>
            <person name="Rogers Y.H."/>
            <person name="Rohde C."/>
            <person name="Rozas J."/>
            <person name="Rubenfield M.J."/>
            <person name="Ruiz A."/>
            <person name="Russo S."/>
            <person name="Salzberg S.L."/>
            <person name="Sanchez-Gracia A."/>
            <person name="Saranga D.J."/>
            <person name="Sato H."/>
            <person name="Schaeffer S.W."/>
            <person name="Schatz M.C."/>
            <person name="Schlenke T."/>
            <person name="Schwartz R."/>
            <person name="Segarra C."/>
            <person name="Singh R.S."/>
            <person name="Sirot L."/>
            <person name="Sirota M."/>
            <person name="Sisneros N.B."/>
            <person name="Smith C.D."/>
            <person name="Smith T.F."/>
            <person name="Spieth J."/>
            <person name="Stage D.E."/>
            <person name="Stark A."/>
            <person name="Stephan W."/>
            <person name="Strausberg R.L."/>
            <person name="Strempel S."/>
            <person name="Sturgill D."/>
            <person name="Sutton G."/>
            <person name="Sutton G.G."/>
            <person name="Tao W."/>
            <person name="Teichmann S."/>
            <person name="Tobari Y.N."/>
            <person name="Tomimura Y."/>
            <person name="Tsolas J.M."/>
            <person name="Valente V.L."/>
            <person name="Venter E."/>
            <person name="Venter J.C."/>
            <person name="Vicario S."/>
            <person name="Vieira F.G."/>
            <person name="Vilella A.J."/>
            <person name="Villasante A."/>
            <person name="Walenz B."/>
            <person name="Wang J."/>
            <person name="Wasserman M."/>
            <person name="Watts T."/>
            <person name="Wilson D."/>
            <person name="Wilson R.K."/>
            <person name="Wing R.A."/>
            <person name="Wolfner M.F."/>
            <person name="Wong A."/>
            <person name="Wong G.K."/>
            <person name="Wu C.I."/>
            <person name="Wu G."/>
            <person name="Yamamoto D."/>
            <person name="Yang H.P."/>
            <person name="Yang S.P."/>
            <person name="Yorke J.A."/>
            <person name="Yoshida K."/>
            <person name="Zdobnov E."/>
            <person name="Zhang P."/>
            <person name="Zhang Y."/>
            <person name="Zimin A.V."/>
            <person name="Baldwin J."/>
            <person name="Abdouelleil A."/>
            <person name="Abdulkadir J."/>
            <person name="Abebe A."/>
            <person name="Abera B."/>
            <person name="Abreu J."/>
            <person name="Acer S.C."/>
            <person name="Aftuck L."/>
            <person name="Alexander A."/>
            <person name="An P."/>
            <person name="Anderson E."/>
            <person name="Anderson S."/>
            <person name="Arachi H."/>
            <person name="Azer M."/>
            <person name="Bachantsang P."/>
            <person name="Barry A."/>
            <person name="Bayul T."/>
            <person name="Berlin A."/>
            <person name="Bessette D."/>
            <person name="Bloom T."/>
            <person name="Blye J."/>
            <person name="Boguslavskiy L."/>
            <person name="Bonnet C."/>
            <person name="Boukhgalter B."/>
            <person name="Bourzgui I."/>
            <person name="Brown A."/>
            <person name="Cahill P."/>
            <person name="Channer S."/>
            <person name="Cheshatsang Y."/>
            <person name="Chuda L."/>
            <person name="Citroen M."/>
            <person name="Collymore A."/>
            <person name="Cooke P."/>
            <person name="Costello M."/>
            <person name="D'Aco K."/>
            <person name="Daza R."/>
            <person name="De Haan G."/>
            <person name="DeGray S."/>
            <person name="DeMaso C."/>
            <person name="Dhargay N."/>
            <person name="Dooley K."/>
            <person name="Dooley E."/>
            <person name="Doricent M."/>
            <person name="Dorje P."/>
            <person name="Dorjee K."/>
            <person name="Dupes A."/>
            <person name="Elong R."/>
            <person name="Falk J."/>
            <person name="Farina A."/>
            <person name="Faro S."/>
            <person name="Ferguson D."/>
            <person name="Fisher S."/>
            <person name="Foley C.D."/>
            <person name="Franke A."/>
            <person name="Friedrich D."/>
            <person name="Gadbois L."/>
            <person name="Gearin G."/>
            <person name="Gearin C.R."/>
            <person name="Giannoukos G."/>
            <person name="Goode T."/>
            <person name="Graham J."/>
            <person name="Grandbois E."/>
            <person name="Grewal S."/>
            <person name="Gyaltsen K."/>
            <person name="Hafez N."/>
            <person name="Hagos B."/>
            <person name="Hall J."/>
            <person name="Henson C."/>
            <person name="Hollinger A."/>
            <person name="Honan T."/>
            <person name="Huard M.D."/>
            <person name="Hughes L."/>
            <person name="Hurhula B."/>
            <person name="Husby M.E."/>
            <person name="Kamat A."/>
            <person name="Kanga B."/>
            <person name="Kashin S."/>
            <person name="Khazanovich D."/>
            <person name="Kisner P."/>
            <person name="Lance K."/>
            <person name="Lara M."/>
            <person name="Lee W."/>
            <person name="Lennon N."/>
            <person name="Letendre F."/>
            <person name="LeVine R."/>
            <person name="Lipovsky A."/>
            <person name="Liu X."/>
            <person name="Liu J."/>
            <person name="Liu S."/>
            <person name="Lokyitsang T."/>
            <person name="Lokyitsang Y."/>
            <person name="Lubonja R."/>
            <person name="Lui A."/>
            <person name="MacDonald P."/>
            <person name="Magnisalis V."/>
            <person name="Maru K."/>
            <person name="Matthews C."/>
            <person name="McCusker W."/>
            <person name="McDonough S."/>
            <person name="Mehta T."/>
            <person name="Meldrim J."/>
            <person name="Meneus L."/>
            <person name="Mihai O."/>
            <person name="Mihalev A."/>
            <person name="Mihova T."/>
            <person name="Mittelman R."/>
            <person name="Mlenga V."/>
            <person name="Montmayeur A."/>
            <person name="Mulrain L."/>
            <person name="Navidi A."/>
            <person name="Naylor J."/>
            <person name="Negash T."/>
            <person name="Nguyen T."/>
            <person name="Nguyen N."/>
            <person name="Nicol R."/>
            <person name="Norbu C."/>
            <person name="Norbu N."/>
            <person name="Novod N."/>
            <person name="O'Neill B."/>
            <person name="Osman S."/>
            <person name="Markiewicz E."/>
            <person name="Oyono O.L."/>
            <person name="Patti C."/>
            <person name="Phunkhang P."/>
            <person name="Pierre F."/>
            <person name="Priest M."/>
            <person name="Raghuraman S."/>
            <person name="Rege F."/>
            <person name="Reyes R."/>
            <person name="Rise C."/>
            <person name="Rogov P."/>
            <person name="Ross K."/>
            <person name="Ryan E."/>
            <person name="Settipalli S."/>
            <person name="Shea T."/>
            <person name="Sherpa N."/>
            <person name="Shi L."/>
            <person name="Shih D."/>
            <person name="Sparrow T."/>
            <person name="Spaulding J."/>
            <person name="Stalker J."/>
            <person name="Stange-Thomann N."/>
            <person name="Stavropoulos S."/>
            <person name="Stone C."/>
            <person name="Strader C."/>
            <person name="Tesfaye S."/>
            <person name="Thomson T."/>
            <person name="Thoulutsang Y."/>
            <person name="Thoulutsang D."/>
            <person name="Topham K."/>
            <person name="Topping I."/>
            <person name="Tsamla T."/>
            <person name="Vassiliev H."/>
            <person name="Vo A."/>
            <person name="Wangchuk T."/>
            <person name="Wangdi T."/>
            <person name="Weiand M."/>
            <person name="Wilkinson J."/>
            <person name="Wilson A."/>
            <person name="Yadav S."/>
            <person name="Young G."/>
            <person name="Yu Q."/>
            <person name="Zembek L."/>
            <person name="Zhong D."/>
            <person name="Zimmer A."/>
            <person name="Zwirko Z."/>
            <person name="Jaffe D.B."/>
            <person name="Alvarez P."/>
            <person name="Brockman W."/>
            <person name="Butler J."/>
            <person name="Chin C."/>
            <person name="Gnerre S."/>
            <person name="Grabherr M."/>
            <person name="Kleber M."/>
            <person name="Mauceli E."/>
            <person name="MacCallum I."/>
        </authorList>
    </citation>
    <scope>NUCLEOTIDE SEQUENCE [LARGE SCALE GENOMIC DNA]</scope>
    <source>
        <strain evidence="6">Tucson 15287-2541.00</strain>
    </source>
</reference>
<keyword evidence="4" id="KW-0732">Signal</keyword>
<feature type="chain" id="PRO_5002811644" evidence="4">
    <location>
        <begin position="21"/>
        <end position="129"/>
    </location>
</feature>
<evidence type="ECO:0000256" key="4">
    <source>
        <dbReference type="SAM" id="SignalP"/>
    </source>
</evidence>
<evidence type="ECO:0000256" key="3">
    <source>
        <dbReference type="SAM" id="MobiDB-lite"/>
    </source>
</evidence>
<dbReference type="PANTHER" id="PTHR10380">
    <property type="entry name" value="CUTICLE PROTEIN"/>
    <property type="match status" value="1"/>
</dbReference>
<dbReference type="GO" id="GO:0062129">
    <property type="term" value="C:chitin-based extracellular matrix"/>
    <property type="evidence" value="ECO:0007669"/>
    <property type="project" value="TreeGrafter"/>
</dbReference>
<dbReference type="PRINTS" id="PR00947">
    <property type="entry name" value="CUTICLE"/>
</dbReference>
<dbReference type="PANTHER" id="PTHR10380:SF233">
    <property type="entry name" value="CUTICULAR PROTEIN 47EB-RELATED"/>
    <property type="match status" value="1"/>
</dbReference>
<dbReference type="KEGG" id="dgr:6559291"/>
<dbReference type="FunCoup" id="B4J8I4">
    <property type="interactions" value="36"/>
</dbReference>
<evidence type="ECO:0000313" key="5">
    <source>
        <dbReference type="EMBL" id="EDW02343.1"/>
    </source>
</evidence>
<evidence type="ECO:0000313" key="6">
    <source>
        <dbReference type="Proteomes" id="UP000001070"/>
    </source>
</evidence>
<dbReference type="PhylomeDB" id="B4J8I4"/>
<dbReference type="OrthoDB" id="6436213at2759"/>
<feature type="region of interest" description="Disordered" evidence="3">
    <location>
        <begin position="45"/>
        <end position="70"/>
    </location>
</feature>
<dbReference type="HOGENOM" id="CLU_065450_6_1_1"/>
<keyword evidence="6" id="KW-1185">Reference proteome</keyword>
<dbReference type="PROSITE" id="PS00233">
    <property type="entry name" value="CHIT_BIND_RR_1"/>
    <property type="match status" value="1"/>
</dbReference>
<dbReference type="GO" id="GO:0008010">
    <property type="term" value="F:structural constituent of chitin-based larval cuticle"/>
    <property type="evidence" value="ECO:0007669"/>
    <property type="project" value="TreeGrafter"/>
</dbReference>
<dbReference type="STRING" id="7222.B4J8I4"/>
<dbReference type="EMBL" id="CH916367">
    <property type="protein sequence ID" value="EDW02343.1"/>
    <property type="molecule type" value="Genomic_DNA"/>
</dbReference>
<sequence>MFKILALLILGVLISSSVLAAPTTEDIPTVSIIDMQHIKNVDGSYQYSHENSDGTSHQETSVVKNAGTEDEAMEVQGSYRYINENGETVEVSYTAGVDGFVPKGSIINPEITAAAEAAKDLPKPDMNQE</sequence>
<keyword evidence="1 2" id="KW-0193">Cuticle</keyword>
<dbReference type="InParanoid" id="B4J8I4"/>
<evidence type="ECO:0000256" key="2">
    <source>
        <dbReference type="PROSITE-ProRule" id="PRU00497"/>
    </source>
</evidence>
<name>B4J8I4_DROGR</name>
<dbReference type="InterPro" id="IPR050468">
    <property type="entry name" value="Cuticle_Struct_Prot"/>
</dbReference>
<dbReference type="PROSITE" id="PS51155">
    <property type="entry name" value="CHIT_BIND_RR_2"/>
    <property type="match status" value="1"/>
</dbReference>
<organism evidence="6">
    <name type="scientific">Drosophila grimshawi</name>
    <name type="common">Hawaiian fruit fly</name>
    <name type="synonym">Idiomyia grimshawi</name>
    <dbReference type="NCBI Taxonomy" id="7222"/>
    <lineage>
        <taxon>Eukaryota</taxon>
        <taxon>Metazoa</taxon>
        <taxon>Ecdysozoa</taxon>
        <taxon>Arthropoda</taxon>
        <taxon>Hexapoda</taxon>
        <taxon>Insecta</taxon>
        <taxon>Pterygota</taxon>
        <taxon>Neoptera</taxon>
        <taxon>Endopterygota</taxon>
        <taxon>Diptera</taxon>
        <taxon>Brachycera</taxon>
        <taxon>Muscomorpha</taxon>
        <taxon>Ephydroidea</taxon>
        <taxon>Drosophilidae</taxon>
        <taxon>Drosophila</taxon>
        <taxon>Hawaiian Drosophila</taxon>
    </lineage>
</organism>
<evidence type="ECO:0000256" key="1">
    <source>
        <dbReference type="ARBA" id="ARBA00022460"/>
    </source>
</evidence>
<gene>
    <name evidence="5" type="primary">Dgri\GH21942</name>
    <name evidence="5" type="ORF">Dgri_GH21942</name>
</gene>
<feature type="signal peptide" evidence="4">
    <location>
        <begin position="1"/>
        <end position="20"/>
    </location>
</feature>